<evidence type="ECO:0000256" key="14">
    <source>
        <dbReference type="PROSITE-ProRule" id="PRU01360"/>
    </source>
</evidence>
<organism evidence="19 20">
    <name type="scientific">Halodurantibacterium flavum</name>
    <dbReference type="NCBI Taxonomy" id="1382802"/>
    <lineage>
        <taxon>Bacteria</taxon>
        <taxon>Pseudomonadati</taxon>
        <taxon>Pseudomonadota</taxon>
        <taxon>Alphaproteobacteria</taxon>
        <taxon>Rhodobacterales</taxon>
        <taxon>Paracoccaceae</taxon>
        <taxon>Halodurantibacterium</taxon>
    </lineage>
</organism>
<keyword evidence="11 14" id="KW-0472">Membrane</keyword>
<keyword evidence="3 14" id="KW-0813">Transport</keyword>
<evidence type="ECO:0000256" key="12">
    <source>
        <dbReference type="ARBA" id="ARBA00023170"/>
    </source>
</evidence>
<evidence type="ECO:0000256" key="1">
    <source>
        <dbReference type="ARBA" id="ARBA00004571"/>
    </source>
</evidence>
<dbReference type="InterPro" id="IPR000531">
    <property type="entry name" value="Beta-barrel_TonB"/>
</dbReference>
<keyword evidence="20" id="KW-1185">Reference proteome</keyword>
<dbReference type="NCBIfam" id="TIGR01783">
    <property type="entry name" value="TonB-siderophor"/>
    <property type="match status" value="1"/>
</dbReference>
<evidence type="ECO:0000256" key="4">
    <source>
        <dbReference type="ARBA" id="ARBA00022452"/>
    </source>
</evidence>
<sequence>MKLTRARLLGQTTAIALCLPGAVLAQDAADPMLLGRIELEGTGTGPVAGQTNPATQAGSKTATPLTEIPQSVTVIGSERIAAQNAAKIDEILGYTAGVAPQPYGYDSDTNWVVIRGFPASATGVFQDGLAHYSYGFGGFYIDPFTLERVEVLKGPASVLYGGANPGGLLNYVSKMPTGTDDGMAELGVDENGRVWAGADQNGVTAGGLRWRLVSKLARTDGYGAFDDGVHGVIAPSLSFTLDGGTDVTLMASYTHIDEDHVGGAWLPYYGTVEDIGFGRIDRDFNSGEPALDWYRRDQLLLSSIVRHQFDNGLTLTNTSRLSWSDVDESQVYGFGYAGYSPTPTDPDNTLARIFFQHQTETLSFLNDTRVETVANFGGTEHRLLAGVDYRWFRMDQVQASVAWPDAATGISVTNPVYGAPQPDPTPYIDQRITQQQLGLYVQDQIRWGQGWIATLNGRFDVVDLEATGTPAYSSTDHEFSWRAGIARELARGVTPYLSYATFFNPQIGTSSVGALYPETGQQVEAGVKWAPEGMNALFTLAAFEIRREGVVTGPFNAETQLGEVRSRGVELEAQAELTDRLRLLGQVTAMDVEITEDADTAIVGNTPYATIERQAALQLAYDLPQVEGLTVTGGIRYLGRSWADNENTLRVPDATLFDAGASYDFGEGWNMNLAIANLTDELYVASCETALSCFYGEGRRASLVLRKRW</sequence>
<dbReference type="Proteomes" id="UP001597353">
    <property type="component" value="Unassembled WGS sequence"/>
</dbReference>
<protein>
    <submittedName>
        <fullName evidence="19">TonB-dependent siderophore receptor</fullName>
    </submittedName>
</protein>
<evidence type="ECO:0000256" key="15">
    <source>
        <dbReference type="RuleBase" id="RU003357"/>
    </source>
</evidence>
<dbReference type="InterPro" id="IPR010105">
    <property type="entry name" value="TonB_sidphr_rcpt"/>
</dbReference>
<feature type="domain" description="TonB-dependent receptor plug" evidence="18">
    <location>
        <begin position="65"/>
        <end position="167"/>
    </location>
</feature>
<evidence type="ECO:0000259" key="17">
    <source>
        <dbReference type="Pfam" id="PF00593"/>
    </source>
</evidence>
<evidence type="ECO:0000256" key="11">
    <source>
        <dbReference type="ARBA" id="ARBA00023136"/>
    </source>
</evidence>
<keyword evidence="6 14" id="KW-0812">Transmembrane</keyword>
<dbReference type="Pfam" id="PF00593">
    <property type="entry name" value="TonB_dep_Rec_b-barrel"/>
    <property type="match status" value="1"/>
</dbReference>
<comment type="similarity">
    <text evidence="2 14 15">Belongs to the TonB-dependent receptor family.</text>
</comment>
<evidence type="ECO:0000256" key="13">
    <source>
        <dbReference type="ARBA" id="ARBA00023237"/>
    </source>
</evidence>
<comment type="subcellular location">
    <subcellularLocation>
        <location evidence="1 14">Cell outer membrane</location>
        <topology evidence="1 14">Multi-pass membrane protein</topology>
    </subcellularLocation>
</comment>
<dbReference type="PROSITE" id="PS52016">
    <property type="entry name" value="TONB_DEPENDENT_REC_3"/>
    <property type="match status" value="1"/>
</dbReference>
<evidence type="ECO:0000256" key="3">
    <source>
        <dbReference type="ARBA" id="ARBA00022448"/>
    </source>
</evidence>
<dbReference type="SUPFAM" id="SSF56935">
    <property type="entry name" value="Porins"/>
    <property type="match status" value="1"/>
</dbReference>
<dbReference type="Gene3D" id="2.170.130.10">
    <property type="entry name" value="TonB-dependent receptor, plug domain"/>
    <property type="match status" value="1"/>
</dbReference>
<feature type="chain" id="PRO_5045261530" evidence="16">
    <location>
        <begin position="26"/>
        <end position="709"/>
    </location>
</feature>
<dbReference type="PANTHER" id="PTHR32552">
    <property type="entry name" value="FERRICHROME IRON RECEPTOR-RELATED"/>
    <property type="match status" value="1"/>
</dbReference>
<feature type="domain" description="TonB-dependent receptor-like beta-barrel" evidence="17">
    <location>
        <begin position="242"/>
        <end position="678"/>
    </location>
</feature>
<dbReference type="CDD" id="cd01347">
    <property type="entry name" value="ligand_gated_channel"/>
    <property type="match status" value="1"/>
</dbReference>
<evidence type="ECO:0000256" key="6">
    <source>
        <dbReference type="ARBA" id="ARBA00022692"/>
    </source>
</evidence>
<dbReference type="EMBL" id="JBHUGH010000005">
    <property type="protein sequence ID" value="MFD1911997.1"/>
    <property type="molecule type" value="Genomic_DNA"/>
</dbReference>
<comment type="caution">
    <text evidence="19">The sequence shown here is derived from an EMBL/GenBank/DDBJ whole genome shotgun (WGS) entry which is preliminary data.</text>
</comment>
<proteinExistence type="inferred from homology"/>
<dbReference type="RefSeq" id="WP_390260310.1">
    <property type="nucleotide sequence ID" value="NZ_JBHUGH010000005.1"/>
</dbReference>
<evidence type="ECO:0000256" key="9">
    <source>
        <dbReference type="ARBA" id="ARBA00023065"/>
    </source>
</evidence>
<name>A0ABW4S4U1_9RHOB</name>
<keyword evidence="12 19" id="KW-0675">Receptor</keyword>
<dbReference type="InterPro" id="IPR039426">
    <property type="entry name" value="TonB-dep_rcpt-like"/>
</dbReference>
<reference evidence="20" key="1">
    <citation type="journal article" date="2019" name="Int. J. Syst. Evol. Microbiol.">
        <title>The Global Catalogue of Microorganisms (GCM) 10K type strain sequencing project: providing services to taxonomists for standard genome sequencing and annotation.</title>
        <authorList>
            <consortium name="The Broad Institute Genomics Platform"/>
            <consortium name="The Broad Institute Genome Sequencing Center for Infectious Disease"/>
            <person name="Wu L."/>
            <person name="Ma J."/>
        </authorList>
    </citation>
    <scope>NUCLEOTIDE SEQUENCE [LARGE SCALE GENOMIC DNA]</scope>
    <source>
        <strain evidence="20">CGMCC 4.7242</strain>
    </source>
</reference>
<accession>A0ABW4S4U1</accession>
<keyword evidence="5" id="KW-0410">Iron transport</keyword>
<feature type="signal peptide" evidence="16">
    <location>
        <begin position="1"/>
        <end position="25"/>
    </location>
</feature>
<evidence type="ECO:0000256" key="10">
    <source>
        <dbReference type="ARBA" id="ARBA00023077"/>
    </source>
</evidence>
<dbReference type="InterPro" id="IPR036942">
    <property type="entry name" value="Beta-barrel_TonB_sf"/>
</dbReference>
<evidence type="ECO:0000313" key="19">
    <source>
        <dbReference type="EMBL" id="MFD1911997.1"/>
    </source>
</evidence>
<evidence type="ECO:0000313" key="20">
    <source>
        <dbReference type="Proteomes" id="UP001597353"/>
    </source>
</evidence>
<evidence type="ECO:0000256" key="16">
    <source>
        <dbReference type="SAM" id="SignalP"/>
    </source>
</evidence>
<evidence type="ECO:0000256" key="7">
    <source>
        <dbReference type="ARBA" id="ARBA00022729"/>
    </source>
</evidence>
<dbReference type="InterPro" id="IPR037066">
    <property type="entry name" value="Plug_dom_sf"/>
</dbReference>
<keyword evidence="7 16" id="KW-0732">Signal</keyword>
<evidence type="ECO:0000256" key="8">
    <source>
        <dbReference type="ARBA" id="ARBA00023004"/>
    </source>
</evidence>
<keyword evidence="13 14" id="KW-0998">Cell outer membrane</keyword>
<keyword evidence="9" id="KW-0406">Ion transport</keyword>
<dbReference type="Gene3D" id="2.40.170.20">
    <property type="entry name" value="TonB-dependent receptor, beta-barrel domain"/>
    <property type="match status" value="1"/>
</dbReference>
<dbReference type="PANTHER" id="PTHR32552:SF68">
    <property type="entry name" value="FERRICHROME OUTER MEMBRANE TRANSPORTER_PHAGE RECEPTOR"/>
    <property type="match status" value="1"/>
</dbReference>
<evidence type="ECO:0000256" key="5">
    <source>
        <dbReference type="ARBA" id="ARBA00022496"/>
    </source>
</evidence>
<keyword evidence="10 15" id="KW-0798">TonB box</keyword>
<dbReference type="InterPro" id="IPR012910">
    <property type="entry name" value="Plug_dom"/>
</dbReference>
<keyword evidence="4 14" id="KW-1134">Transmembrane beta strand</keyword>
<evidence type="ECO:0000259" key="18">
    <source>
        <dbReference type="Pfam" id="PF07715"/>
    </source>
</evidence>
<keyword evidence="8" id="KW-0408">Iron</keyword>
<gene>
    <name evidence="19" type="ORF">ACFSGJ_07190</name>
</gene>
<evidence type="ECO:0000256" key="2">
    <source>
        <dbReference type="ARBA" id="ARBA00009810"/>
    </source>
</evidence>
<dbReference type="Pfam" id="PF07715">
    <property type="entry name" value="Plug"/>
    <property type="match status" value="1"/>
</dbReference>